<feature type="transmembrane region" description="Helical" evidence="7">
    <location>
        <begin position="133"/>
        <end position="153"/>
    </location>
</feature>
<evidence type="ECO:0000256" key="1">
    <source>
        <dbReference type="ARBA" id="ARBA00004141"/>
    </source>
</evidence>
<feature type="region of interest" description="Disordered" evidence="6">
    <location>
        <begin position="543"/>
        <end position="586"/>
    </location>
</feature>
<feature type="transmembrane region" description="Helical" evidence="7">
    <location>
        <begin position="516"/>
        <end position="533"/>
    </location>
</feature>
<feature type="transmembrane region" description="Helical" evidence="7">
    <location>
        <begin position="229"/>
        <end position="253"/>
    </location>
</feature>
<feature type="transmembrane region" description="Helical" evidence="7">
    <location>
        <begin position="265"/>
        <end position="285"/>
    </location>
</feature>
<comment type="similarity">
    <text evidence="2">Belongs to the major facilitator superfamily.</text>
</comment>
<feature type="transmembrane region" description="Helical" evidence="7">
    <location>
        <begin position="40"/>
        <end position="66"/>
    </location>
</feature>
<keyword evidence="3 7" id="KW-0812">Transmembrane</keyword>
<evidence type="ECO:0000256" key="3">
    <source>
        <dbReference type="ARBA" id="ARBA00022692"/>
    </source>
</evidence>
<dbReference type="SUPFAM" id="SSF103473">
    <property type="entry name" value="MFS general substrate transporter"/>
    <property type="match status" value="1"/>
</dbReference>
<dbReference type="VEuPathDB" id="FungiDB:QG37_06567"/>
<feature type="transmembrane region" description="Helical" evidence="7">
    <location>
        <begin position="370"/>
        <end position="388"/>
    </location>
</feature>
<feature type="transmembrane region" description="Helical" evidence="7">
    <location>
        <begin position="340"/>
        <end position="361"/>
    </location>
</feature>
<dbReference type="VEuPathDB" id="FungiDB:B9J08_002249"/>
<dbReference type="PANTHER" id="PTHR23501">
    <property type="entry name" value="MAJOR FACILITATOR SUPERFAMILY"/>
    <property type="match status" value="1"/>
</dbReference>
<dbReference type="GO" id="GO:0005886">
    <property type="term" value="C:plasma membrane"/>
    <property type="evidence" value="ECO:0007669"/>
    <property type="project" value="TreeGrafter"/>
</dbReference>
<feature type="transmembrane region" description="Helical" evidence="7">
    <location>
        <begin position="196"/>
        <end position="217"/>
    </location>
</feature>
<feature type="domain" description="Major facilitator superfamily (MFS) profile" evidence="8">
    <location>
        <begin position="43"/>
        <end position="539"/>
    </location>
</feature>
<evidence type="ECO:0000256" key="5">
    <source>
        <dbReference type="ARBA" id="ARBA00023136"/>
    </source>
</evidence>
<evidence type="ECO:0000313" key="10">
    <source>
        <dbReference type="Proteomes" id="UP000037122"/>
    </source>
</evidence>
<dbReference type="VEuPathDB" id="FungiDB:CJJ07_004991"/>
<dbReference type="Gene3D" id="1.20.1720.10">
    <property type="entry name" value="Multidrug resistance protein D"/>
    <property type="match status" value="1"/>
</dbReference>
<evidence type="ECO:0000256" key="4">
    <source>
        <dbReference type="ARBA" id="ARBA00022989"/>
    </source>
</evidence>
<dbReference type="InterPro" id="IPR036259">
    <property type="entry name" value="MFS_trans_sf"/>
</dbReference>
<dbReference type="VEuPathDB" id="FungiDB:CJI97_001792"/>
<sequence length="586" mass="62850">MASKREDASPVSETRGKKFIESDAGDGTTREEQYLTGMKLALCIVSIFFCMFLFALDQTIVATLLTEVGNKFNAFDKIGWLTSGFLISMAALVAVWGKLSIIFGRKLTMIVAIILFEAGSLMCALANNMDVLIGGRVLAGVGGGGIQSLSFIIVTEILPINKRPLGMALLGCVFAMASVLGPLIGGAFTSHVSWRWCFYINLPIGGVAGALFIYGFNPPKTKGNWKDKIMMIDYVGVVLMTAAFVVFLMALTLASGNDFSWNSGGVIACFVVGGVTFIVFCIWNYKFTEHPLLPWEVVKVPQVSAAGAVMFGTFALFMGAVLYISIYFQVVHNASAWKSGVHLLPMIIGTVIASIATGILIKKTHFIKPFSIAGAALCMIGCGIITLLDVDSSNSKKIGLLIPIGVGVGLQIQSSIMCAQVAAPKSPGATIFATTVVNVSRTFGGALAGALADAVYSASLTNHMDKTLHKQSLDIVHELEGKNLESLITSTKLIDELTPAARAYVKKEVMHAIRNTFWMALGFSAIAMIFSLLQTNHRLPEDVIESPREDNKEKDASEASEDTTKEQSDNGSANERASLENDVRST</sequence>
<feature type="transmembrane region" description="Helical" evidence="7">
    <location>
        <begin position="109"/>
        <end position="127"/>
    </location>
</feature>
<dbReference type="InterPro" id="IPR020846">
    <property type="entry name" value="MFS_dom"/>
</dbReference>
<name>A0A0L0NSM0_CANAR</name>
<organism evidence="9 10">
    <name type="scientific">Candidozyma auris</name>
    <name type="common">Yeast</name>
    <name type="synonym">Candida auris</name>
    <dbReference type="NCBI Taxonomy" id="498019"/>
    <lineage>
        <taxon>Eukaryota</taxon>
        <taxon>Fungi</taxon>
        <taxon>Dikarya</taxon>
        <taxon>Ascomycota</taxon>
        <taxon>Saccharomycotina</taxon>
        <taxon>Pichiomycetes</taxon>
        <taxon>Metschnikowiaceae</taxon>
        <taxon>Candidozyma</taxon>
    </lineage>
</organism>
<comment type="subcellular location">
    <subcellularLocation>
        <location evidence="1">Membrane</location>
        <topology evidence="1">Multi-pass membrane protein</topology>
    </subcellularLocation>
</comment>
<dbReference type="VEuPathDB" id="FungiDB:CJJ09_005336"/>
<gene>
    <name evidence="9" type="ORF">QG37_06567</name>
</gene>
<evidence type="ECO:0000256" key="7">
    <source>
        <dbReference type="SAM" id="Phobius"/>
    </source>
</evidence>
<feature type="transmembrane region" description="Helical" evidence="7">
    <location>
        <begin position="305"/>
        <end position="328"/>
    </location>
</feature>
<evidence type="ECO:0000256" key="6">
    <source>
        <dbReference type="SAM" id="MobiDB-lite"/>
    </source>
</evidence>
<feature type="compositionally biased region" description="Basic and acidic residues" evidence="6">
    <location>
        <begin position="543"/>
        <end position="568"/>
    </location>
</feature>
<feature type="transmembrane region" description="Helical" evidence="7">
    <location>
        <begin position="165"/>
        <end position="184"/>
    </location>
</feature>
<keyword evidence="5 7" id="KW-0472">Membrane</keyword>
<dbReference type="PANTHER" id="PTHR23501:SF198">
    <property type="entry name" value="AZOLE RESISTANCE PROTEIN 1-RELATED"/>
    <property type="match status" value="1"/>
</dbReference>
<proteinExistence type="inferred from homology"/>
<dbReference type="PROSITE" id="PS50850">
    <property type="entry name" value="MFS"/>
    <property type="match status" value="1"/>
</dbReference>
<comment type="caution">
    <text evidence="9">The sequence shown here is derived from an EMBL/GenBank/DDBJ whole genome shotgun (WGS) entry which is preliminary data.</text>
</comment>
<dbReference type="CDD" id="cd17502">
    <property type="entry name" value="MFS_Azr1_MDR_like"/>
    <property type="match status" value="1"/>
</dbReference>
<evidence type="ECO:0000313" key="9">
    <source>
        <dbReference type="EMBL" id="KND97023.1"/>
    </source>
</evidence>
<dbReference type="GO" id="GO:0022857">
    <property type="term" value="F:transmembrane transporter activity"/>
    <property type="evidence" value="ECO:0007669"/>
    <property type="project" value="InterPro"/>
</dbReference>
<reference evidence="10" key="1">
    <citation type="journal article" date="2015" name="BMC Genomics">
        <title>Draft genome of a commonly misdiagnosed multidrug resistant pathogen Candida auris.</title>
        <authorList>
            <person name="Chatterjee S."/>
            <person name="Alampalli S.V."/>
            <person name="Nageshan R.K."/>
            <person name="Chettiar S.T."/>
            <person name="Joshi S."/>
            <person name="Tatu U.S."/>
        </authorList>
    </citation>
    <scope>NUCLEOTIDE SEQUENCE [LARGE SCALE GENOMIC DNA]</scope>
    <source>
        <strain evidence="10">6684</strain>
    </source>
</reference>
<dbReference type="AlphaFoldDB" id="A0A0L0NSM0"/>
<dbReference type="PROSITE" id="PS00217">
    <property type="entry name" value="SUGAR_TRANSPORT_2"/>
    <property type="match status" value="1"/>
</dbReference>
<feature type="transmembrane region" description="Helical" evidence="7">
    <location>
        <begin position="78"/>
        <end position="97"/>
    </location>
</feature>
<dbReference type="Gene3D" id="1.20.1250.20">
    <property type="entry name" value="MFS general substrate transporter like domains"/>
    <property type="match status" value="1"/>
</dbReference>
<dbReference type="Proteomes" id="UP000037122">
    <property type="component" value="Unassembled WGS sequence"/>
</dbReference>
<evidence type="ECO:0000256" key="2">
    <source>
        <dbReference type="ARBA" id="ARBA00008335"/>
    </source>
</evidence>
<feature type="compositionally biased region" description="Basic and acidic residues" evidence="6">
    <location>
        <begin position="577"/>
        <end position="586"/>
    </location>
</feature>
<accession>A0A0L0NSM0</accession>
<dbReference type="Pfam" id="PF07690">
    <property type="entry name" value="MFS_1"/>
    <property type="match status" value="1"/>
</dbReference>
<dbReference type="EMBL" id="LGST01000046">
    <property type="protein sequence ID" value="KND97023.1"/>
    <property type="molecule type" value="Genomic_DNA"/>
</dbReference>
<dbReference type="InterPro" id="IPR011701">
    <property type="entry name" value="MFS"/>
</dbReference>
<dbReference type="InterPro" id="IPR005829">
    <property type="entry name" value="Sugar_transporter_CS"/>
</dbReference>
<dbReference type="VEuPathDB" id="FungiDB:CJI96_0004264"/>
<keyword evidence="4 7" id="KW-1133">Transmembrane helix</keyword>
<evidence type="ECO:0000259" key="8">
    <source>
        <dbReference type="PROSITE" id="PS50850"/>
    </source>
</evidence>
<protein>
    <recommendedName>
        <fullName evidence="8">Major facilitator superfamily (MFS) profile domain-containing protein</fullName>
    </recommendedName>
</protein>